<dbReference type="KEGG" id="bvo:Pan97_01820"/>
<dbReference type="AlphaFoldDB" id="A0A518C1W2"/>
<dbReference type="InterPro" id="IPR011989">
    <property type="entry name" value="ARM-like"/>
</dbReference>
<dbReference type="Gene3D" id="1.25.10.10">
    <property type="entry name" value="Leucine-rich Repeat Variant"/>
    <property type="match status" value="1"/>
</dbReference>
<dbReference type="Proteomes" id="UP000318626">
    <property type="component" value="Chromosome"/>
</dbReference>
<evidence type="ECO:0000313" key="1">
    <source>
        <dbReference type="EMBL" id="QDU73215.1"/>
    </source>
</evidence>
<dbReference type="InterPro" id="IPR016024">
    <property type="entry name" value="ARM-type_fold"/>
</dbReference>
<evidence type="ECO:0000313" key="2">
    <source>
        <dbReference type="Proteomes" id="UP000318626"/>
    </source>
</evidence>
<dbReference type="SUPFAM" id="SSF48371">
    <property type="entry name" value="ARM repeat"/>
    <property type="match status" value="1"/>
</dbReference>
<accession>A0A518C1W2</accession>
<evidence type="ECO:0008006" key="3">
    <source>
        <dbReference type="Google" id="ProtNLM"/>
    </source>
</evidence>
<keyword evidence="2" id="KW-1185">Reference proteome</keyword>
<dbReference type="RefSeq" id="WP_144969870.1">
    <property type="nucleotide sequence ID" value="NZ_CP036289.1"/>
</dbReference>
<dbReference type="EMBL" id="CP036289">
    <property type="protein sequence ID" value="QDU73215.1"/>
    <property type="molecule type" value="Genomic_DNA"/>
</dbReference>
<reference evidence="2" key="1">
    <citation type="submission" date="2019-02" db="EMBL/GenBank/DDBJ databases">
        <title>Deep-cultivation of Planctomycetes and their phenomic and genomic characterization uncovers novel biology.</title>
        <authorList>
            <person name="Wiegand S."/>
            <person name="Jogler M."/>
            <person name="Boedeker C."/>
            <person name="Pinto D."/>
            <person name="Vollmers J."/>
            <person name="Rivas-Marin E."/>
            <person name="Kohn T."/>
            <person name="Peeters S.H."/>
            <person name="Heuer A."/>
            <person name="Rast P."/>
            <person name="Oberbeckmann S."/>
            <person name="Bunk B."/>
            <person name="Jeske O."/>
            <person name="Meyerdierks A."/>
            <person name="Storesund J.E."/>
            <person name="Kallscheuer N."/>
            <person name="Luecker S."/>
            <person name="Lage O.M."/>
            <person name="Pohl T."/>
            <person name="Merkel B.J."/>
            <person name="Hornburger P."/>
            <person name="Mueller R.-W."/>
            <person name="Bruemmer F."/>
            <person name="Labrenz M."/>
            <person name="Spormann A.M."/>
            <person name="Op den Camp H."/>
            <person name="Overmann J."/>
            <person name="Amann R."/>
            <person name="Jetten M.S.M."/>
            <person name="Mascher T."/>
            <person name="Medema M.H."/>
            <person name="Devos D.P."/>
            <person name="Kaster A.-K."/>
            <person name="Ovreas L."/>
            <person name="Rohde M."/>
            <person name="Galperin M.Y."/>
            <person name="Jogler C."/>
        </authorList>
    </citation>
    <scope>NUCLEOTIDE SEQUENCE [LARGE SCALE GENOMIC DNA]</scope>
    <source>
        <strain evidence="2">Pan97</strain>
    </source>
</reference>
<sequence length="341" mass="37241">MPTKTNVASKNFMASADMTDAPITDQLRSLARGEEPLSTNEARKLLQAALSHASNRTVQRAAEMITEAEDASCTADLVKAYWRLKRNPLKKDPGCLGKTAIVKALVQIEHADMEVFRDGITYKQIEPHWKGEIDTAAELRGACAIGLVHFAPAMEVLNRCAVLLCDAWPEARLGAAQALGTLGQVDAAPLLRLKLLTGDSQAEVHGECCSALLKADREEGLAFVQTFLTSHDADQCVQTALALGEARLPGTFDILRSVWGRRAELNVRESLLLCIGLLRTTESQDFLLSLVDKRDIRTAADAVKALRLNGPLGDLRQRTEAAVEATESDALARVFREEWLD</sequence>
<proteinExistence type="predicted"/>
<protein>
    <recommendedName>
        <fullName evidence="3">HEAT repeat protein</fullName>
    </recommendedName>
</protein>
<dbReference type="OrthoDB" id="115545at2"/>
<gene>
    <name evidence="1" type="ORF">Pan97_01820</name>
</gene>
<organism evidence="1 2">
    <name type="scientific">Bremerella volcania</name>
    <dbReference type="NCBI Taxonomy" id="2527984"/>
    <lineage>
        <taxon>Bacteria</taxon>
        <taxon>Pseudomonadati</taxon>
        <taxon>Planctomycetota</taxon>
        <taxon>Planctomycetia</taxon>
        <taxon>Pirellulales</taxon>
        <taxon>Pirellulaceae</taxon>
        <taxon>Bremerella</taxon>
    </lineage>
</organism>
<name>A0A518C1W2_9BACT</name>